<organism evidence="1 2">
    <name type="scientific">Trypanosoma theileri</name>
    <dbReference type="NCBI Taxonomy" id="67003"/>
    <lineage>
        <taxon>Eukaryota</taxon>
        <taxon>Discoba</taxon>
        <taxon>Euglenozoa</taxon>
        <taxon>Kinetoplastea</taxon>
        <taxon>Metakinetoplastina</taxon>
        <taxon>Trypanosomatida</taxon>
        <taxon>Trypanosomatidae</taxon>
        <taxon>Trypanosoma</taxon>
    </lineage>
</organism>
<name>A0A1X0NLI5_9TRYP</name>
<dbReference type="RefSeq" id="XP_028879632.1">
    <property type="nucleotide sequence ID" value="XM_029029076.1"/>
</dbReference>
<protein>
    <submittedName>
        <fullName evidence="1">Putative GTPase activating protein</fullName>
    </submittedName>
</protein>
<evidence type="ECO:0000313" key="1">
    <source>
        <dbReference type="EMBL" id="ORC85566.1"/>
    </source>
</evidence>
<proteinExistence type="predicted"/>
<dbReference type="AlphaFoldDB" id="A0A1X0NLI5"/>
<reference evidence="1 2" key="1">
    <citation type="submission" date="2017-03" db="EMBL/GenBank/DDBJ databases">
        <title>An alternative strategy for trypanosome survival in the mammalian bloodstream revealed through genome and transcriptome analysis of the ubiquitous bovine parasite Trypanosoma (Megatrypanum) theileri.</title>
        <authorList>
            <person name="Kelly S."/>
            <person name="Ivens A."/>
            <person name="Mott A."/>
            <person name="O'Neill E."/>
            <person name="Emms D."/>
            <person name="Macleod O."/>
            <person name="Voorheis P."/>
            <person name="Matthews J."/>
            <person name="Matthews K."/>
            <person name="Carrington M."/>
        </authorList>
    </citation>
    <scope>NUCLEOTIDE SEQUENCE [LARGE SCALE GENOMIC DNA]</scope>
    <source>
        <strain evidence="1">Edinburgh</strain>
    </source>
</reference>
<dbReference type="VEuPathDB" id="TriTrypDB:TM35_000341780"/>
<sequence length="345" mass="39408">MNFVADQPRPLDDFIAITGLKKTYAKECFDRFGGYAPALASFAQSYALLPKTYFDRLDVAKSNKRIINEELKLIYKRARKLQAQLKDKTVEEVWASYYTTPTPLAIATQSNPTVERSKKAVKYCKPSHFTGPLLSMPLFWKEEMEGNCSLINLNKETLEHRGCALRKKLLPWVIAAASHRKSVQYVEIDYGDETVRGIIKDAERTFFHPDHRKKFVAFLNAMFHEFKSYDQPMSYLAGLCLLVLNEEETAAVLRYVSSISLPPLWSMEVVGYTTAALVVQNLIQTPSSLCISDDKDENTSMYSILKSILKVFCVETVNAKEMFGFFELLMKEIQGFSKIENQKVH</sequence>
<accession>A0A1X0NLI5</accession>
<gene>
    <name evidence="1" type="ORF">TM35_000341780</name>
</gene>
<dbReference type="Proteomes" id="UP000192257">
    <property type="component" value="Unassembled WGS sequence"/>
</dbReference>
<comment type="caution">
    <text evidence="1">The sequence shown here is derived from an EMBL/GenBank/DDBJ whole genome shotgun (WGS) entry which is preliminary data.</text>
</comment>
<evidence type="ECO:0000313" key="2">
    <source>
        <dbReference type="Proteomes" id="UP000192257"/>
    </source>
</evidence>
<keyword evidence="2" id="KW-1185">Reference proteome</keyword>
<dbReference type="OrthoDB" id="247819at2759"/>
<dbReference type="GeneID" id="39988856"/>
<dbReference type="EMBL" id="NBCO01000034">
    <property type="protein sequence ID" value="ORC85566.1"/>
    <property type="molecule type" value="Genomic_DNA"/>
</dbReference>